<keyword evidence="3 5" id="KW-0472">Membrane</keyword>
<comment type="subcellular location">
    <subcellularLocation>
        <location evidence="1">Membrane</location>
    </subcellularLocation>
</comment>
<dbReference type="KEGG" id="char:116219518"/>
<dbReference type="GO" id="GO:0016020">
    <property type="term" value="C:membrane"/>
    <property type="evidence" value="ECO:0007669"/>
    <property type="project" value="UniProtKB-SubCell"/>
</dbReference>
<dbReference type="InterPro" id="IPR013106">
    <property type="entry name" value="Ig_V-set"/>
</dbReference>
<proteinExistence type="predicted"/>
<dbReference type="InterPro" id="IPR013783">
    <property type="entry name" value="Ig-like_fold"/>
</dbReference>
<feature type="domain" description="Immunoglobulin V-set" evidence="7">
    <location>
        <begin position="21"/>
        <end position="121"/>
    </location>
</feature>
<dbReference type="AlphaFoldDB" id="A0A6P8F3Z1"/>
<dbReference type="PANTHER" id="PTHR12080">
    <property type="entry name" value="SIGNALING LYMPHOCYTIC ACTIVATION MOLECULE"/>
    <property type="match status" value="1"/>
</dbReference>
<organism evidence="8 9">
    <name type="scientific">Clupea harengus</name>
    <name type="common">Atlantic herring</name>
    <dbReference type="NCBI Taxonomy" id="7950"/>
    <lineage>
        <taxon>Eukaryota</taxon>
        <taxon>Metazoa</taxon>
        <taxon>Chordata</taxon>
        <taxon>Craniata</taxon>
        <taxon>Vertebrata</taxon>
        <taxon>Euteleostomi</taxon>
        <taxon>Actinopterygii</taxon>
        <taxon>Neopterygii</taxon>
        <taxon>Teleostei</taxon>
        <taxon>Clupei</taxon>
        <taxon>Clupeiformes</taxon>
        <taxon>Clupeoidei</taxon>
        <taxon>Clupeidae</taxon>
        <taxon>Clupea</taxon>
    </lineage>
</organism>
<accession>A0A6P8F3Z1</accession>
<feature type="transmembrane region" description="Helical" evidence="5">
    <location>
        <begin position="218"/>
        <end position="240"/>
    </location>
</feature>
<dbReference type="RefSeq" id="XP_031418700.1">
    <property type="nucleotide sequence ID" value="XM_031562840.2"/>
</dbReference>
<feature type="chain" id="PRO_5028296469" evidence="6">
    <location>
        <begin position="20"/>
        <end position="302"/>
    </location>
</feature>
<reference evidence="9" key="1">
    <citation type="submission" date="2025-08" db="UniProtKB">
        <authorList>
            <consortium name="RefSeq"/>
        </authorList>
    </citation>
    <scope>IDENTIFICATION</scope>
</reference>
<keyword evidence="5" id="KW-1133">Transmembrane helix</keyword>
<dbReference type="GeneID" id="116219518"/>
<evidence type="ECO:0000256" key="3">
    <source>
        <dbReference type="ARBA" id="ARBA00023136"/>
    </source>
</evidence>
<gene>
    <name evidence="9" type="primary">LOC116219518</name>
</gene>
<dbReference type="InterPro" id="IPR036179">
    <property type="entry name" value="Ig-like_dom_sf"/>
</dbReference>
<dbReference type="Pfam" id="PF07686">
    <property type="entry name" value="V-set"/>
    <property type="match status" value="1"/>
</dbReference>
<evidence type="ECO:0000259" key="7">
    <source>
        <dbReference type="Pfam" id="PF07686"/>
    </source>
</evidence>
<dbReference type="Proteomes" id="UP000515152">
    <property type="component" value="Chromosome 25"/>
</dbReference>
<evidence type="ECO:0000256" key="1">
    <source>
        <dbReference type="ARBA" id="ARBA00004370"/>
    </source>
</evidence>
<sequence length="302" mass="33258">MDPKWTLSLLAAILHTVASAPESVFAQEGNSVTLIMQWHNNTDIDSAVWFFNQSCDIVRYYPYYNKSRQVRVTDPYKGRVEFDSTTFSLELTNPQKNDSGLYKGEINADGRKAVSEYRLNVLEQVTAPVLTVESVLSSGDLCNVTVTCRAGDLSLTSTCDISTCTQEEQTAPSSLAISIKDDLIICNHSNPVSWHHATVELEMMCQSTQHKKHQKTSIWIYVAVASGLLLFVLVGGVLCFQMHSKNQAGSSSAVNQSVEVSTFLSLFLKSTLISYSLHKSLCGVAPFGLGFVCLCSPSYSWP</sequence>
<dbReference type="SUPFAM" id="SSF48726">
    <property type="entry name" value="Immunoglobulin"/>
    <property type="match status" value="1"/>
</dbReference>
<evidence type="ECO:0000256" key="6">
    <source>
        <dbReference type="SAM" id="SignalP"/>
    </source>
</evidence>
<protein>
    <submittedName>
        <fullName evidence="9">SLAM family member 9-like isoform X1</fullName>
    </submittedName>
</protein>
<dbReference type="OrthoDB" id="8955135at2759"/>
<evidence type="ECO:0000313" key="8">
    <source>
        <dbReference type="Proteomes" id="UP000515152"/>
    </source>
</evidence>
<keyword evidence="2 6" id="KW-0732">Signal</keyword>
<dbReference type="InterPro" id="IPR015631">
    <property type="entry name" value="CD2/SLAM_rcpt"/>
</dbReference>
<evidence type="ECO:0000256" key="5">
    <source>
        <dbReference type="SAM" id="Phobius"/>
    </source>
</evidence>
<evidence type="ECO:0000256" key="2">
    <source>
        <dbReference type="ARBA" id="ARBA00022729"/>
    </source>
</evidence>
<dbReference type="Gene3D" id="2.60.40.10">
    <property type="entry name" value="Immunoglobulins"/>
    <property type="match status" value="1"/>
</dbReference>
<keyword evidence="8" id="KW-1185">Reference proteome</keyword>
<keyword evidence="5" id="KW-0812">Transmembrane</keyword>
<name>A0A6P8F3Z1_CLUHA</name>
<keyword evidence="4" id="KW-0325">Glycoprotein</keyword>
<evidence type="ECO:0000313" key="9">
    <source>
        <dbReference type="RefSeq" id="XP_031418700.1"/>
    </source>
</evidence>
<evidence type="ECO:0000256" key="4">
    <source>
        <dbReference type="ARBA" id="ARBA00023180"/>
    </source>
</evidence>
<dbReference type="PANTHER" id="PTHR12080:SF56">
    <property type="entry name" value="NATURAL KILLER CELL RECEPTOR 2B4"/>
    <property type="match status" value="1"/>
</dbReference>
<feature type="signal peptide" evidence="6">
    <location>
        <begin position="1"/>
        <end position="19"/>
    </location>
</feature>